<proteinExistence type="predicted"/>
<evidence type="ECO:0000313" key="1">
    <source>
        <dbReference type="EMBL" id="TKR70445.1"/>
    </source>
</evidence>
<dbReference type="EMBL" id="AZBU02000007">
    <property type="protein sequence ID" value="TKR70445.1"/>
    <property type="molecule type" value="Genomic_DNA"/>
</dbReference>
<name>A0A4V6A083_STECR</name>
<organism evidence="1 2">
    <name type="scientific">Steinernema carpocapsae</name>
    <name type="common">Entomopathogenic nematode</name>
    <dbReference type="NCBI Taxonomy" id="34508"/>
    <lineage>
        <taxon>Eukaryota</taxon>
        <taxon>Metazoa</taxon>
        <taxon>Ecdysozoa</taxon>
        <taxon>Nematoda</taxon>
        <taxon>Chromadorea</taxon>
        <taxon>Rhabditida</taxon>
        <taxon>Tylenchina</taxon>
        <taxon>Panagrolaimomorpha</taxon>
        <taxon>Strongyloidoidea</taxon>
        <taxon>Steinernematidae</taxon>
        <taxon>Steinernema</taxon>
    </lineage>
</organism>
<sequence>METLGNVTGTAHPDEFGFHGDTIYYNGKKWFDVKNKMKLNSTGGPLENWTPGKIMDPVDKKLYEGKSMDGRS</sequence>
<dbReference type="AlphaFoldDB" id="A0A4V6A083"/>
<evidence type="ECO:0000313" key="2">
    <source>
        <dbReference type="Proteomes" id="UP000298663"/>
    </source>
</evidence>
<keyword evidence="2" id="KW-1185">Reference proteome</keyword>
<protein>
    <submittedName>
        <fullName evidence="1">Uncharacterized protein</fullName>
    </submittedName>
</protein>
<dbReference type="Proteomes" id="UP000298663">
    <property type="component" value="Unassembled WGS sequence"/>
</dbReference>
<comment type="caution">
    <text evidence="1">The sequence shown here is derived from an EMBL/GenBank/DDBJ whole genome shotgun (WGS) entry which is preliminary data.</text>
</comment>
<reference evidence="1 2" key="2">
    <citation type="journal article" date="2019" name="G3 (Bethesda)">
        <title>Hybrid Assembly of the Genome of the Entomopathogenic Nematode Steinernema carpocapsae Identifies the X-Chromosome.</title>
        <authorList>
            <person name="Serra L."/>
            <person name="Macchietto M."/>
            <person name="Macias-Munoz A."/>
            <person name="McGill C.J."/>
            <person name="Rodriguez I.M."/>
            <person name="Rodriguez B."/>
            <person name="Murad R."/>
            <person name="Mortazavi A."/>
        </authorList>
    </citation>
    <scope>NUCLEOTIDE SEQUENCE [LARGE SCALE GENOMIC DNA]</scope>
    <source>
        <strain evidence="1 2">ALL</strain>
    </source>
</reference>
<reference evidence="1 2" key="1">
    <citation type="journal article" date="2015" name="Genome Biol.">
        <title>Comparative genomics of Steinernema reveals deeply conserved gene regulatory networks.</title>
        <authorList>
            <person name="Dillman A.R."/>
            <person name="Macchietto M."/>
            <person name="Porter C.F."/>
            <person name="Rogers A."/>
            <person name="Williams B."/>
            <person name="Antoshechkin I."/>
            <person name="Lee M.M."/>
            <person name="Goodwin Z."/>
            <person name="Lu X."/>
            <person name="Lewis E.E."/>
            <person name="Goodrich-Blair H."/>
            <person name="Stock S.P."/>
            <person name="Adams B.J."/>
            <person name="Sternberg P.W."/>
            <person name="Mortazavi A."/>
        </authorList>
    </citation>
    <scope>NUCLEOTIDE SEQUENCE [LARGE SCALE GENOMIC DNA]</scope>
    <source>
        <strain evidence="1 2">ALL</strain>
    </source>
</reference>
<accession>A0A4V6A083</accession>
<gene>
    <name evidence="1" type="ORF">L596_022475</name>
</gene>